<accession>A0A7C9QVX3</accession>
<dbReference type="PROSITE" id="PS00188">
    <property type="entry name" value="BIOTIN"/>
    <property type="match status" value="1"/>
</dbReference>
<dbReference type="RefSeq" id="WP_163682415.1">
    <property type="nucleotide sequence ID" value="NZ_JAAIYP010000044.1"/>
</dbReference>
<dbReference type="CDD" id="cd06850">
    <property type="entry name" value="biotinyl_domain"/>
    <property type="match status" value="1"/>
</dbReference>
<comment type="caution">
    <text evidence="3">The sequence shown here is derived from an EMBL/GenBank/DDBJ whole genome shotgun (WGS) entry which is preliminary data.</text>
</comment>
<dbReference type="InterPro" id="IPR050709">
    <property type="entry name" value="Biotin_Carboxyl_Carrier/Decarb"/>
</dbReference>
<organism evidence="3 4">
    <name type="scientific">Magnetospirillum aberrantis SpK</name>
    <dbReference type="NCBI Taxonomy" id="908842"/>
    <lineage>
        <taxon>Bacteria</taxon>
        <taxon>Pseudomonadati</taxon>
        <taxon>Pseudomonadota</taxon>
        <taxon>Alphaproteobacteria</taxon>
        <taxon>Rhodospirillales</taxon>
        <taxon>Rhodospirillaceae</taxon>
        <taxon>Magnetospirillum</taxon>
    </lineage>
</organism>
<sequence length="135" mass="13503">MQKKLRITVEGKVYDVTVEELTENGHAAPSYPSIAGTGASSSVVAAPLSAPMPHVPAAAPAASAVPGAEICPLGGVVESVDVTVGQKISQGDRIAVVEAMKMKTPVHANHSGTVASIAIKPGDPVEAGAVLMTIA</sequence>
<dbReference type="Pfam" id="PF00364">
    <property type="entry name" value="Biotin_lipoyl"/>
    <property type="match status" value="1"/>
</dbReference>
<protein>
    <submittedName>
        <fullName evidence="3">Acetyl-CoA carboxylase biotin carboxyl carrier protein subunit</fullName>
    </submittedName>
</protein>
<dbReference type="PANTHER" id="PTHR45266">
    <property type="entry name" value="OXALOACETATE DECARBOXYLASE ALPHA CHAIN"/>
    <property type="match status" value="1"/>
</dbReference>
<keyword evidence="4" id="KW-1185">Reference proteome</keyword>
<evidence type="ECO:0000256" key="1">
    <source>
        <dbReference type="ARBA" id="ARBA00023267"/>
    </source>
</evidence>
<gene>
    <name evidence="3" type="ORF">G4223_17565</name>
</gene>
<dbReference type="InterPro" id="IPR011053">
    <property type="entry name" value="Single_hybrid_motif"/>
</dbReference>
<feature type="domain" description="Lipoyl-binding" evidence="2">
    <location>
        <begin position="60"/>
        <end position="135"/>
    </location>
</feature>
<evidence type="ECO:0000313" key="4">
    <source>
        <dbReference type="Proteomes" id="UP000480684"/>
    </source>
</evidence>
<evidence type="ECO:0000259" key="2">
    <source>
        <dbReference type="PROSITE" id="PS50968"/>
    </source>
</evidence>
<dbReference type="InterPro" id="IPR001882">
    <property type="entry name" value="Biotin_BS"/>
</dbReference>
<dbReference type="EMBL" id="JAAIYP010000044">
    <property type="protein sequence ID" value="NFV81920.1"/>
    <property type="molecule type" value="Genomic_DNA"/>
</dbReference>
<reference evidence="3 4" key="1">
    <citation type="submission" date="2020-02" db="EMBL/GenBank/DDBJ databases">
        <authorList>
            <person name="Dziuba M."/>
            <person name="Kuznetsov B."/>
            <person name="Mardanov A."/>
            <person name="Ravin N."/>
            <person name="Grouzdev D."/>
        </authorList>
    </citation>
    <scope>NUCLEOTIDE SEQUENCE [LARGE SCALE GENOMIC DNA]</scope>
    <source>
        <strain evidence="3 4">SpK</strain>
    </source>
</reference>
<dbReference type="Gene3D" id="2.40.50.100">
    <property type="match status" value="1"/>
</dbReference>
<dbReference type="InterPro" id="IPR000089">
    <property type="entry name" value="Biotin_lipoyl"/>
</dbReference>
<dbReference type="SUPFAM" id="SSF51230">
    <property type="entry name" value="Single hybrid motif"/>
    <property type="match status" value="1"/>
</dbReference>
<proteinExistence type="predicted"/>
<dbReference type="PROSITE" id="PS50968">
    <property type="entry name" value="BIOTINYL_LIPOYL"/>
    <property type="match status" value="1"/>
</dbReference>
<evidence type="ECO:0000313" key="3">
    <source>
        <dbReference type="EMBL" id="NFV81920.1"/>
    </source>
</evidence>
<dbReference type="PANTHER" id="PTHR45266:SF3">
    <property type="entry name" value="OXALOACETATE DECARBOXYLASE ALPHA CHAIN"/>
    <property type="match status" value="1"/>
</dbReference>
<dbReference type="AlphaFoldDB" id="A0A7C9QVX3"/>
<keyword evidence="1" id="KW-0092">Biotin</keyword>
<name>A0A7C9QVX3_9PROT</name>
<dbReference type="Proteomes" id="UP000480684">
    <property type="component" value="Unassembled WGS sequence"/>
</dbReference>